<comment type="caution">
    <text evidence="8">The sequence shown here is derived from an EMBL/GenBank/DDBJ whole genome shotgun (WGS) entry which is preliminary data.</text>
</comment>
<dbReference type="AlphaFoldDB" id="A0A5D5APY5"/>
<dbReference type="SUPFAM" id="SSF53056">
    <property type="entry name" value="beta-carbonic anhydrase, cab"/>
    <property type="match status" value="1"/>
</dbReference>
<reference evidence="8 9" key="1">
    <citation type="submission" date="2019-08" db="EMBL/GenBank/DDBJ databases">
        <title>Archaea genome.</title>
        <authorList>
            <person name="Kajale S."/>
            <person name="Shouche Y."/>
            <person name="Deshpande N."/>
            <person name="Sharma A."/>
        </authorList>
    </citation>
    <scope>NUCLEOTIDE SEQUENCE [LARGE SCALE GENOMIC DNA]</scope>
    <source>
        <strain evidence="8 9">ESP3B_9</strain>
    </source>
</reference>
<dbReference type="GO" id="GO:0008270">
    <property type="term" value="F:zinc ion binding"/>
    <property type="evidence" value="ECO:0007669"/>
    <property type="project" value="InterPro"/>
</dbReference>
<evidence type="ECO:0000313" key="8">
    <source>
        <dbReference type="EMBL" id="TYT63918.1"/>
    </source>
</evidence>
<evidence type="ECO:0000256" key="1">
    <source>
        <dbReference type="ARBA" id="ARBA00006217"/>
    </source>
</evidence>
<dbReference type="GO" id="GO:0004089">
    <property type="term" value="F:carbonate dehydratase activity"/>
    <property type="evidence" value="ECO:0007669"/>
    <property type="project" value="UniProtKB-EC"/>
</dbReference>
<dbReference type="PANTHER" id="PTHR11002:SF76">
    <property type="entry name" value="CARBONIC ANHYDRASE"/>
    <property type="match status" value="1"/>
</dbReference>
<dbReference type="PANTHER" id="PTHR11002">
    <property type="entry name" value="CARBONIC ANHYDRASE"/>
    <property type="match status" value="1"/>
</dbReference>
<dbReference type="Proteomes" id="UP000324104">
    <property type="component" value="Unassembled WGS sequence"/>
</dbReference>
<evidence type="ECO:0000256" key="2">
    <source>
        <dbReference type="ARBA" id="ARBA00012925"/>
    </source>
</evidence>
<feature type="binding site" evidence="7">
    <location>
        <position position="109"/>
    </location>
    <ligand>
        <name>Zn(2+)</name>
        <dbReference type="ChEBI" id="CHEBI:29105"/>
    </ligand>
</feature>
<dbReference type="Pfam" id="PF00484">
    <property type="entry name" value="Pro_CA"/>
    <property type="match status" value="1"/>
</dbReference>
<sequence length="239" mass="26116">MVDEDDHEHDDEVLEQLLGGNEVHIDGLPSEHFSAVKSGQHPEVVSVCCSDSRVPQERMWGVEDPGTVFTPSNIGNQVWDDDGGERIVDGGVLYPIHHAGTEVAAIVGHTGCGAVTAAYDVATGADEPGPRGVDKWIDLLVPVVEEALESNLVDADADRETVINQLVEYNVDYQATFLRESEDVPEDVDVYGFVYDFQGIYGNEDGRTYLVNVNGETDPDVIADLIPDRYETATHSLLY</sequence>
<dbReference type="Gene3D" id="3.40.1050.10">
    <property type="entry name" value="Carbonic anhydrase"/>
    <property type="match status" value="1"/>
</dbReference>
<dbReference type="RefSeq" id="WP_149079724.1">
    <property type="nucleotide sequence ID" value="NZ_VTAW01000001.1"/>
</dbReference>
<name>A0A5D5APY5_9EURY</name>
<comment type="catalytic activity">
    <reaction evidence="6">
        <text>hydrogencarbonate + H(+) = CO2 + H2O</text>
        <dbReference type="Rhea" id="RHEA:10748"/>
        <dbReference type="ChEBI" id="CHEBI:15377"/>
        <dbReference type="ChEBI" id="CHEBI:15378"/>
        <dbReference type="ChEBI" id="CHEBI:16526"/>
        <dbReference type="ChEBI" id="CHEBI:17544"/>
        <dbReference type="EC" id="4.2.1.1"/>
    </reaction>
</comment>
<comment type="cofactor">
    <cofactor evidence="7">
        <name>Zn(2+)</name>
        <dbReference type="ChEBI" id="CHEBI:29105"/>
    </cofactor>
    <text evidence="7">Binds 1 zinc ion per subunit.</text>
</comment>
<keyword evidence="9" id="KW-1185">Reference proteome</keyword>
<comment type="similarity">
    <text evidence="1">Belongs to the beta-class carbonic anhydrase family.</text>
</comment>
<dbReference type="InterPro" id="IPR001765">
    <property type="entry name" value="Carbonic_anhydrase"/>
</dbReference>
<feature type="binding site" evidence="7">
    <location>
        <position position="49"/>
    </location>
    <ligand>
        <name>Zn(2+)</name>
        <dbReference type="ChEBI" id="CHEBI:29105"/>
    </ligand>
</feature>
<dbReference type="EMBL" id="VTAW01000001">
    <property type="protein sequence ID" value="TYT63918.1"/>
    <property type="molecule type" value="Genomic_DNA"/>
</dbReference>
<evidence type="ECO:0000256" key="4">
    <source>
        <dbReference type="ARBA" id="ARBA00022833"/>
    </source>
</evidence>
<organism evidence="8 9">
    <name type="scientific">Natrialba swarupiae</name>
    <dbReference type="NCBI Taxonomy" id="2448032"/>
    <lineage>
        <taxon>Archaea</taxon>
        <taxon>Methanobacteriati</taxon>
        <taxon>Methanobacteriota</taxon>
        <taxon>Stenosarchaea group</taxon>
        <taxon>Halobacteria</taxon>
        <taxon>Halobacteriales</taxon>
        <taxon>Natrialbaceae</taxon>
        <taxon>Natrialba</taxon>
    </lineage>
</organism>
<feature type="binding site" evidence="7">
    <location>
        <position position="112"/>
    </location>
    <ligand>
        <name>Zn(2+)</name>
        <dbReference type="ChEBI" id="CHEBI:29105"/>
    </ligand>
</feature>
<dbReference type="SMART" id="SM00947">
    <property type="entry name" value="Pro_CA"/>
    <property type="match status" value="1"/>
</dbReference>
<keyword evidence="3 7" id="KW-0479">Metal-binding</keyword>
<evidence type="ECO:0000313" key="9">
    <source>
        <dbReference type="Proteomes" id="UP000324104"/>
    </source>
</evidence>
<evidence type="ECO:0000256" key="3">
    <source>
        <dbReference type="ARBA" id="ARBA00022723"/>
    </source>
</evidence>
<protein>
    <recommendedName>
        <fullName evidence="2">carbonic anhydrase</fullName>
        <ecNumber evidence="2">4.2.1.1</ecNumber>
    </recommendedName>
</protein>
<dbReference type="InterPro" id="IPR036874">
    <property type="entry name" value="Carbonic_anhydrase_sf"/>
</dbReference>
<dbReference type="EC" id="4.2.1.1" evidence="2"/>
<keyword evidence="4 7" id="KW-0862">Zinc</keyword>
<evidence type="ECO:0000256" key="5">
    <source>
        <dbReference type="ARBA" id="ARBA00023239"/>
    </source>
</evidence>
<gene>
    <name evidence="8" type="ORF">FYC77_01535</name>
</gene>
<accession>A0A5D5APY5</accession>
<evidence type="ECO:0000256" key="7">
    <source>
        <dbReference type="PIRSR" id="PIRSR601765-2"/>
    </source>
</evidence>
<proteinExistence type="inferred from homology"/>
<evidence type="ECO:0000256" key="6">
    <source>
        <dbReference type="ARBA" id="ARBA00048348"/>
    </source>
</evidence>
<keyword evidence="5" id="KW-0456">Lyase</keyword>